<reference evidence="5 12" key="4">
    <citation type="submission" date="2018-12" db="EMBL/GenBank/DDBJ databases">
        <title>Na.</title>
        <authorList>
            <person name="Fouts D.E."/>
            <person name="Sutton G."/>
            <person name="Singh I."/>
            <person name="Nguyen K."/>
        </authorList>
    </citation>
    <scope>NUCLEOTIDE SEQUENCE [LARGE SCALE GENOMIC DNA]</scope>
    <source>
        <strain evidence="5 12">AP274</strain>
    </source>
</reference>
<dbReference type="EMBL" id="CP019689">
    <property type="protein sequence ID" value="ARS05926.1"/>
    <property type="molecule type" value="Genomic_DNA"/>
</dbReference>
<dbReference type="Proteomes" id="UP000188006">
    <property type="component" value="Unassembled WGS sequence"/>
</dbReference>
<dbReference type="Pfam" id="PF15978">
    <property type="entry name" value="TnsD"/>
    <property type="match status" value="2"/>
</dbReference>
<dbReference type="SMR" id="A0A0H7UC21"/>
<dbReference type="Pfam" id="PF06527">
    <property type="entry name" value="TniQ"/>
    <property type="match status" value="1"/>
</dbReference>
<dbReference type="InterPro" id="IPR009492">
    <property type="entry name" value="TniQ"/>
</dbReference>
<feature type="domain" description="Transposon Tn7 transposition protein TnsD C-terminal" evidence="2">
    <location>
        <begin position="211"/>
        <end position="294"/>
    </location>
</feature>
<evidence type="ECO:0000313" key="10">
    <source>
        <dbReference type="Proteomes" id="UP000194501"/>
    </source>
</evidence>
<dbReference type="EMBL" id="FUBI01000038">
    <property type="protein sequence ID" value="SJH06008.1"/>
    <property type="molecule type" value="Genomic_DNA"/>
</dbReference>
<evidence type="ECO:0000313" key="8">
    <source>
        <dbReference type="Proteomes" id="UP000045991"/>
    </source>
</evidence>
<reference evidence="4 8" key="1">
    <citation type="submission" date="2015-07" db="EMBL/GenBank/DDBJ databases">
        <authorList>
            <consortium name="Pathogen Informatics"/>
        </authorList>
    </citation>
    <scope>NUCLEOTIDE SEQUENCE [LARGE SCALE GENOMIC DNA]</scope>
    <source>
        <strain evidence="4 8">20352044</strain>
        <strain evidence="6">Sh1405</strain>
        <strain evidence="9">sh1405</strain>
    </source>
</reference>
<accession>A0A0H7UC21</accession>
<evidence type="ECO:0000313" key="3">
    <source>
        <dbReference type="EMBL" id="ARS05926.1"/>
    </source>
</evidence>
<protein>
    <submittedName>
        <fullName evidence="5">Transcriptional antiterminator</fullName>
    </submittedName>
    <submittedName>
        <fullName evidence="3">Transposase</fullName>
    </submittedName>
    <submittedName>
        <fullName evidence="4">Transposon Tn7 transposition protein tnsD</fullName>
    </submittedName>
</protein>
<evidence type="ECO:0000259" key="1">
    <source>
        <dbReference type="Pfam" id="PF06527"/>
    </source>
</evidence>
<dbReference type="AlphaFoldDB" id="A0A0H7UC21"/>
<evidence type="ECO:0000259" key="2">
    <source>
        <dbReference type="Pfam" id="PF15978"/>
    </source>
</evidence>
<evidence type="ECO:0000313" key="11">
    <source>
        <dbReference type="Proteomes" id="UP000251393"/>
    </source>
</evidence>
<reference evidence="3 10" key="2">
    <citation type="submission" date="2017-02" db="EMBL/GenBank/DDBJ databases">
        <authorList>
            <person name="Svab D."/>
            <person name="Balint B."/>
            <person name="Maroti G."/>
            <person name="Vasarhelyi B."/>
            <person name="Horvath B."/>
            <person name="Toth I."/>
        </authorList>
    </citation>
    <scope>NUCLEOTIDE SEQUENCE [LARGE SCALE GENOMIC DNA]</scope>
    <source>
        <strain evidence="3">75/02</strain>
    </source>
</reference>
<dbReference type="Proteomes" id="UP000251393">
    <property type="component" value="Unassembled WGS sequence"/>
</dbReference>
<evidence type="ECO:0000313" key="6">
    <source>
        <dbReference type="EMBL" id="SJH06008.1"/>
    </source>
</evidence>
<dbReference type="RefSeq" id="WP_001243518.1">
    <property type="nucleotide sequence ID" value="NZ_CATNOM010000036.1"/>
</dbReference>
<dbReference type="Proteomes" id="UP000045991">
    <property type="component" value="Unassembled WGS sequence"/>
</dbReference>
<feature type="domain" description="Transposon Tn7 transposition protein TnsD C-terminal" evidence="2">
    <location>
        <begin position="324"/>
        <end position="444"/>
    </location>
</feature>
<dbReference type="Proteomes" id="UP000194501">
    <property type="component" value="Chromosome"/>
</dbReference>
<dbReference type="EMBL" id="CWXZ01000040">
    <property type="protein sequence ID" value="CSK66121.1"/>
    <property type="molecule type" value="Genomic_DNA"/>
</dbReference>
<gene>
    <name evidence="3" type="ORF">BZ172_11460</name>
    <name evidence="5" type="ORF">EKS37_15685</name>
    <name evidence="4" type="ORF">ERS428554_02053</name>
    <name evidence="6" type="ORF">SAMEA1569760_01845</name>
    <name evidence="7" type="ORF">SAMEA3710766_02001</name>
</gene>
<evidence type="ECO:0000313" key="4">
    <source>
        <dbReference type="EMBL" id="CSK66121.1"/>
    </source>
</evidence>
<dbReference type="GeneID" id="89488103"/>
<reference evidence="7 11" key="3">
    <citation type="submission" date="2018-06" db="EMBL/GenBank/DDBJ databases">
        <authorList>
            <consortium name="Pathogen Informatics"/>
            <person name="Doyle S."/>
        </authorList>
    </citation>
    <scope>NUCLEOTIDE SEQUENCE [LARGE SCALE GENOMIC DNA]</scope>
    <source>
        <strain evidence="7 11">4028STDY6275292</strain>
    </source>
</reference>
<evidence type="ECO:0000313" key="12">
    <source>
        <dbReference type="Proteomes" id="UP000267101"/>
    </source>
</evidence>
<dbReference type="EMBL" id="UDYI01000041">
    <property type="protein sequence ID" value="SRR20159.1"/>
    <property type="molecule type" value="Genomic_DNA"/>
</dbReference>
<sequence length="508" mass="59140">MRNFPVPYSNELIYSTIARAGVYQGIVSPKQLLDEVYGNRKVVATLGLPSHLGVIARHLHQTGRYAVQQLIYEHTLFPLYAPFVGKERRDEAIRLMEYQAQGAVHLMLGVAASRVKSDNRFRYCPDCVALQLNRYGEAFWQRDWYLPALPYCPKHGALVFFDRAVDDHRHQFWALGHTELLSDYPKDSLSQLTALAAYIAPLLDAPRAQELSPSLEQWTLFYQRLAQDLGLTKSKHIRHDLVAERVRQTFSDEALEKLDLKLAENKDTCWLKSIFRKHRKAFSYLQHSIVWQALLPKLTVIEALQQASALTEHSITTRPVSQSVQPNSEDLSVKHKDWQQLVHKYQGIKAARQSLEGGVLYAWLYRHDRDWLVHWNQQHQQERLAPAPRVDWNQRDRIAVRQLLRIIKRLDSSLDHPRATSSWLLKQTPNGTSLAKNLQKLPLVALCLKRYSESVEDYQIRRISQAFIKLKQEDVELRRWRLLRSATLSKERITEEAQRFLEMVYGEE</sequence>
<proteinExistence type="predicted"/>
<feature type="domain" description="TniQ" evidence="1">
    <location>
        <begin position="4"/>
        <end position="157"/>
    </location>
</feature>
<name>A0A0H7UC21_SHISO</name>
<dbReference type="EMBL" id="RXYT01000113">
    <property type="protein sequence ID" value="RTY46053.1"/>
    <property type="molecule type" value="Genomic_DNA"/>
</dbReference>
<organism evidence="4 8">
    <name type="scientific">Shigella sonnei</name>
    <dbReference type="NCBI Taxonomy" id="624"/>
    <lineage>
        <taxon>Bacteria</taxon>
        <taxon>Pseudomonadati</taxon>
        <taxon>Pseudomonadota</taxon>
        <taxon>Gammaproteobacteria</taxon>
        <taxon>Enterobacterales</taxon>
        <taxon>Enterobacteriaceae</taxon>
        <taxon>Shigella</taxon>
    </lineage>
</organism>
<dbReference type="OMA" id="YGELYWH"/>
<evidence type="ECO:0000313" key="9">
    <source>
        <dbReference type="Proteomes" id="UP000188006"/>
    </source>
</evidence>
<evidence type="ECO:0000313" key="5">
    <source>
        <dbReference type="EMBL" id="RTY46053.1"/>
    </source>
</evidence>
<evidence type="ECO:0000313" key="7">
    <source>
        <dbReference type="EMBL" id="SRR20159.1"/>
    </source>
</evidence>
<dbReference type="Proteomes" id="UP000267101">
    <property type="component" value="Unassembled WGS sequence"/>
</dbReference>
<dbReference type="InterPro" id="IPR032750">
    <property type="entry name" value="TnsD_C"/>
</dbReference>